<dbReference type="WBParaSite" id="Hba_18534">
    <property type="protein sequence ID" value="Hba_18534"/>
    <property type="gene ID" value="Hba_18534"/>
</dbReference>
<dbReference type="Proteomes" id="UP000095283">
    <property type="component" value="Unplaced"/>
</dbReference>
<evidence type="ECO:0000313" key="12">
    <source>
        <dbReference type="WBParaSite" id="Hba_18534"/>
    </source>
</evidence>
<evidence type="ECO:0000256" key="8">
    <source>
        <dbReference type="ARBA" id="ARBA00046432"/>
    </source>
</evidence>
<dbReference type="GO" id="GO:0005829">
    <property type="term" value="C:cytosol"/>
    <property type="evidence" value="ECO:0007669"/>
    <property type="project" value="UniProtKB-SubCell"/>
</dbReference>
<evidence type="ECO:0000256" key="9">
    <source>
        <dbReference type="RuleBase" id="RU003814"/>
    </source>
</evidence>
<feature type="region of interest" description="Disordered" evidence="10">
    <location>
        <begin position="1"/>
        <end position="29"/>
    </location>
</feature>
<comment type="subunit">
    <text evidence="8">Component of the translation initiation factor 2B (eIF2B) complex which is a heterodecamer of two sets of five different subunits: alpha, beta, gamma, delta and epsilon. Subunits alpha, beta and delta comprise a regulatory subcomplex and subunits epsilon and gamma comprise a catalytic subcomplex. Within the complex, the hexameric regulatory complex resides at the center, with the two heterodimeric catalytic subcomplexes bound on opposite sides.</text>
</comment>
<dbReference type="AlphaFoldDB" id="A0A1I7XLD5"/>
<evidence type="ECO:0000256" key="1">
    <source>
        <dbReference type="ARBA" id="ARBA00004514"/>
    </source>
</evidence>
<evidence type="ECO:0000256" key="7">
    <source>
        <dbReference type="ARBA" id="ARBA00044356"/>
    </source>
</evidence>
<feature type="region of interest" description="Disordered" evidence="10">
    <location>
        <begin position="64"/>
        <end position="87"/>
    </location>
</feature>
<sequence length="401" mass="43800">MGRKGKAGEQHHSKDVSNQKDENNPVSQLKRSVEKLNDGITKLGVTLGVELPSCSESIAQSALKKSKDLTNSNMPSAQAKVGTVGKSALRTQRKSQSQGREVQFDLCANTVKLSSDESVRDTSEHLPMKTMETSSATNIHPVFLDLAVRCDQELIFDLDVLCQEFISVFQLYLSDWVIRREREGLELETAGHDLDLAIRPQLAHLTQDGRWPLPLALGNIVRQMKKEINKIGKLDSHGNMQAECPVVNRIFLDSAAQGYSQMYTVIDSEMNGRGMQHVKSFLEKGIRCRYASLNSIGMAMKNCSMVLLGCSAVLSNGSVAAAKGSLQVALTAKAFNIPVLVASQTFKFVDKVQSYGRMALLGKESIELVPADLVTAIVTDIRILPPSSAPAVLKAKALDME</sequence>
<evidence type="ECO:0000256" key="2">
    <source>
        <dbReference type="ARBA" id="ARBA00007251"/>
    </source>
</evidence>
<name>A0A1I7XLD5_HETBA</name>
<dbReference type="PANTHER" id="PTHR10233:SF14">
    <property type="entry name" value="TRANSLATION INITIATION FACTOR EIF-2B SUBUNIT DELTA"/>
    <property type="match status" value="1"/>
</dbReference>
<evidence type="ECO:0000256" key="4">
    <source>
        <dbReference type="ARBA" id="ARBA00022540"/>
    </source>
</evidence>
<protein>
    <recommendedName>
        <fullName evidence="6">Translation initiation factor eIF2B subunit delta</fullName>
    </recommendedName>
    <alternativeName>
        <fullName evidence="7">eIF2B GDP-GTP exchange factor subunit delta</fullName>
    </alternativeName>
</protein>
<dbReference type="SUPFAM" id="SSF100950">
    <property type="entry name" value="NagB/RpiA/CoA transferase-like"/>
    <property type="match status" value="1"/>
</dbReference>
<comment type="subcellular location">
    <subcellularLocation>
        <location evidence="1">Cytoplasm</location>
        <location evidence="1">Cytosol</location>
    </subcellularLocation>
</comment>
<feature type="compositionally biased region" description="Basic and acidic residues" evidence="10">
    <location>
        <begin position="1"/>
        <end position="23"/>
    </location>
</feature>
<keyword evidence="5" id="KW-0648">Protein biosynthesis</keyword>
<dbReference type="InterPro" id="IPR000649">
    <property type="entry name" value="IF-2B-related"/>
</dbReference>
<accession>A0A1I7XLD5</accession>
<dbReference type="Gene3D" id="3.40.50.10470">
    <property type="entry name" value="Translation initiation factor eif-2b, domain 2"/>
    <property type="match status" value="1"/>
</dbReference>
<keyword evidence="3" id="KW-0963">Cytoplasm</keyword>
<dbReference type="GO" id="GO:0003743">
    <property type="term" value="F:translation initiation factor activity"/>
    <property type="evidence" value="ECO:0007669"/>
    <property type="project" value="UniProtKB-KW"/>
</dbReference>
<comment type="similarity">
    <text evidence="2 9">Belongs to the eIF-2B alpha/beta/delta subunits family.</text>
</comment>
<dbReference type="PANTHER" id="PTHR10233">
    <property type="entry name" value="TRANSLATION INITIATION FACTOR EIF-2B"/>
    <property type="match status" value="1"/>
</dbReference>
<dbReference type="InterPro" id="IPR042529">
    <property type="entry name" value="IF_2B-like_C"/>
</dbReference>
<evidence type="ECO:0000256" key="3">
    <source>
        <dbReference type="ARBA" id="ARBA00022490"/>
    </source>
</evidence>
<dbReference type="InterPro" id="IPR037171">
    <property type="entry name" value="NagB/RpiA_transferase-like"/>
</dbReference>
<dbReference type="Pfam" id="PF01008">
    <property type="entry name" value="IF-2B"/>
    <property type="match status" value="1"/>
</dbReference>
<evidence type="ECO:0000256" key="10">
    <source>
        <dbReference type="SAM" id="MobiDB-lite"/>
    </source>
</evidence>
<keyword evidence="11" id="KW-1185">Reference proteome</keyword>
<organism evidence="11 12">
    <name type="scientific">Heterorhabditis bacteriophora</name>
    <name type="common">Entomopathogenic nematode worm</name>
    <dbReference type="NCBI Taxonomy" id="37862"/>
    <lineage>
        <taxon>Eukaryota</taxon>
        <taxon>Metazoa</taxon>
        <taxon>Ecdysozoa</taxon>
        <taxon>Nematoda</taxon>
        <taxon>Chromadorea</taxon>
        <taxon>Rhabditida</taxon>
        <taxon>Rhabditina</taxon>
        <taxon>Rhabditomorpha</taxon>
        <taxon>Strongyloidea</taxon>
        <taxon>Heterorhabditidae</taxon>
        <taxon>Heterorhabditis</taxon>
    </lineage>
</organism>
<evidence type="ECO:0000313" key="11">
    <source>
        <dbReference type="Proteomes" id="UP000095283"/>
    </source>
</evidence>
<reference evidence="12" key="1">
    <citation type="submission" date="2016-11" db="UniProtKB">
        <authorList>
            <consortium name="WormBaseParasite"/>
        </authorList>
    </citation>
    <scope>IDENTIFICATION</scope>
</reference>
<proteinExistence type="inferred from homology"/>
<keyword evidence="4" id="KW-0396">Initiation factor</keyword>
<evidence type="ECO:0000256" key="5">
    <source>
        <dbReference type="ARBA" id="ARBA00022917"/>
    </source>
</evidence>
<evidence type="ECO:0000256" key="6">
    <source>
        <dbReference type="ARBA" id="ARBA00044147"/>
    </source>
</evidence>